<evidence type="ECO:0000313" key="2">
    <source>
        <dbReference type="EMBL" id="OGY67246.1"/>
    </source>
</evidence>
<feature type="transmembrane region" description="Helical" evidence="1">
    <location>
        <begin position="44"/>
        <end position="62"/>
    </location>
</feature>
<keyword evidence="1" id="KW-0812">Transmembrane</keyword>
<organism evidence="2 3">
    <name type="scientific">Candidatus Harrisonbacteria bacterium RIFCSPLOWO2_02_FULL_45_10c</name>
    <dbReference type="NCBI Taxonomy" id="1798410"/>
    <lineage>
        <taxon>Bacteria</taxon>
        <taxon>Candidatus Harrisoniibacteriota</taxon>
    </lineage>
</organism>
<sequence length="156" mass="17325">MKNIVALIIIFSLAAKEAYAYQSELPNIQWQEERKELQREKRGGFIATGIAGIGMLIIHANLQRRSAVLREDADRLSAQALDPSLSYYDVPIDIAGYVDGIREARAQQLRDEADKNENISGYLLYGGGLCIAFSIAGIAVDFTGNRISAVKQFRFK</sequence>
<gene>
    <name evidence="2" type="ORF">A3H63_02955</name>
</gene>
<proteinExistence type="predicted"/>
<evidence type="ECO:0000256" key="1">
    <source>
        <dbReference type="SAM" id="Phobius"/>
    </source>
</evidence>
<dbReference type="Proteomes" id="UP000176284">
    <property type="component" value="Unassembled WGS sequence"/>
</dbReference>
<protein>
    <submittedName>
        <fullName evidence="2">Uncharacterized protein</fullName>
    </submittedName>
</protein>
<keyword evidence="1" id="KW-1133">Transmembrane helix</keyword>
<dbReference type="EMBL" id="MHJM01000030">
    <property type="protein sequence ID" value="OGY67246.1"/>
    <property type="molecule type" value="Genomic_DNA"/>
</dbReference>
<reference evidence="2 3" key="1">
    <citation type="journal article" date="2016" name="Nat. Commun.">
        <title>Thousands of microbial genomes shed light on interconnected biogeochemical processes in an aquifer system.</title>
        <authorList>
            <person name="Anantharaman K."/>
            <person name="Brown C.T."/>
            <person name="Hug L.A."/>
            <person name="Sharon I."/>
            <person name="Castelle C.J."/>
            <person name="Probst A.J."/>
            <person name="Thomas B.C."/>
            <person name="Singh A."/>
            <person name="Wilkins M.J."/>
            <person name="Karaoz U."/>
            <person name="Brodie E.L."/>
            <person name="Williams K.H."/>
            <person name="Hubbard S.S."/>
            <person name="Banfield J.F."/>
        </authorList>
    </citation>
    <scope>NUCLEOTIDE SEQUENCE [LARGE SCALE GENOMIC DNA]</scope>
</reference>
<dbReference type="AlphaFoldDB" id="A0A1G1ZSZ2"/>
<keyword evidence="1" id="KW-0472">Membrane</keyword>
<dbReference type="STRING" id="1798410.A3H63_02955"/>
<comment type="caution">
    <text evidence="2">The sequence shown here is derived from an EMBL/GenBank/DDBJ whole genome shotgun (WGS) entry which is preliminary data.</text>
</comment>
<accession>A0A1G1ZSZ2</accession>
<evidence type="ECO:0000313" key="3">
    <source>
        <dbReference type="Proteomes" id="UP000176284"/>
    </source>
</evidence>
<name>A0A1G1ZSZ2_9BACT</name>
<feature type="transmembrane region" description="Helical" evidence="1">
    <location>
        <begin position="122"/>
        <end position="140"/>
    </location>
</feature>